<feature type="transmembrane region" description="Helical" evidence="1">
    <location>
        <begin position="305"/>
        <end position="324"/>
    </location>
</feature>
<sequence>MNYRREIDGLRAVAVMPVIFFHAGLDVFSGGFVGVDVFFVISGFLITTIIIDQRAHGRFSILQFYERRARRILPALFLVLGASFPLAWAWMPPDGFDDYLRSLGFAAIFLSNVHFWEYSDYFAQSAELRPLLHTWSLAVEEQYYLFFPYLIAMLGVFSRRKYILVIGVIGILSLALSEWGWRHHPNENFFFTFSRVWELFAGSICAFIAFRVPPRRNEFLATIGLAMILYAVFFYDSSVPFPSLYAMVPVLGTCLVLLYAQADTWVGRCLSMRLPVAIGLISYSAYLWHQPLFAFARIRSLHEPALWLMLVLSGVTLGLAAISWRYVEQPFRAGKMPVFPRRSQVFIASIAGLLLFVSVGLGGRAAGLEARFEKVVPNHILYAFDDRNDHAQCLPIPAEFSADAAREHCSIETGAQQKVVLLGDSHADHYAAALRLGAKDLGYDFYQFTANSCIPFDGFKGYGRDCDTYAREMRGILEELQPDVIVLSNRWTLYFEGNRFSNEEGGVEFGEGSGYDIDGLPPVARRTSKP</sequence>
<dbReference type="Pfam" id="PF01757">
    <property type="entry name" value="Acyl_transf_3"/>
    <property type="match status" value="1"/>
</dbReference>
<keyword evidence="1" id="KW-1133">Transmembrane helix</keyword>
<dbReference type="InterPro" id="IPR050879">
    <property type="entry name" value="Acyltransferase_3"/>
</dbReference>
<comment type="caution">
    <text evidence="4">The sequence shown here is derived from an EMBL/GenBank/DDBJ whole genome shotgun (WGS) entry which is preliminary data.</text>
</comment>
<reference evidence="4" key="1">
    <citation type="submission" date="2020-03" db="EMBL/GenBank/DDBJ databases">
        <title>Roseovarius gahaiensis sp. nov., isolated from Gahai Saline Lake, China.</title>
        <authorList>
            <person name="Sun X."/>
        </authorList>
    </citation>
    <scope>NUCLEOTIDE SEQUENCE</scope>
    <source>
        <strain evidence="4">GH877</strain>
    </source>
</reference>
<keyword evidence="5" id="KW-1185">Reference proteome</keyword>
<feature type="transmembrane region" description="Helical" evidence="1">
    <location>
        <begin position="162"/>
        <end position="181"/>
    </location>
</feature>
<keyword evidence="1" id="KW-0472">Membrane</keyword>
<keyword evidence="4" id="KW-0012">Acyltransferase</keyword>
<dbReference type="InterPro" id="IPR002656">
    <property type="entry name" value="Acyl_transf_3_dom"/>
</dbReference>
<feature type="transmembrane region" description="Helical" evidence="1">
    <location>
        <begin position="72"/>
        <end position="91"/>
    </location>
</feature>
<feature type="transmembrane region" description="Helical" evidence="1">
    <location>
        <begin position="31"/>
        <end position="51"/>
    </location>
</feature>
<dbReference type="EMBL" id="JAAORB010000020">
    <property type="protein sequence ID" value="NHQ74921.1"/>
    <property type="molecule type" value="Genomic_DNA"/>
</dbReference>
<feature type="transmembrane region" description="Helical" evidence="1">
    <location>
        <begin position="345"/>
        <end position="363"/>
    </location>
</feature>
<protein>
    <submittedName>
        <fullName evidence="4">Acyltransferase</fullName>
    </submittedName>
</protein>
<keyword evidence="1" id="KW-0812">Transmembrane</keyword>
<proteinExistence type="predicted"/>
<feature type="transmembrane region" description="Helical" evidence="1">
    <location>
        <begin position="219"/>
        <end position="235"/>
    </location>
</feature>
<feature type="transmembrane region" description="Helical" evidence="1">
    <location>
        <begin position="142"/>
        <end position="157"/>
    </location>
</feature>
<keyword evidence="4" id="KW-0808">Transferase</keyword>
<dbReference type="GO" id="GO:0016747">
    <property type="term" value="F:acyltransferase activity, transferring groups other than amino-acyl groups"/>
    <property type="evidence" value="ECO:0007669"/>
    <property type="project" value="InterPro"/>
</dbReference>
<organism evidence="4 5">
    <name type="scientific">Roseovarius gahaiensis</name>
    <dbReference type="NCBI Taxonomy" id="2716691"/>
    <lineage>
        <taxon>Bacteria</taxon>
        <taxon>Pseudomonadati</taxon>
        <taxon>Pseudomonadota</taxon>
        <taxon>Alphaproteobacteria</taxon>
        <taxon>Rhodobacterales</taxon>
        <taxon>Roseobacteraceae</taxon>
        <taxon>Roseovarius</taxon>
    </lineage>
</organism>
<dbReference type="InterPro" id="IPR043968">
    <property type="entry name" value="SGNH"/>
</dbReference>
<dbReference type="Pfam" id="PF19040">
    <property type="entry name" value="SGNH"/>
    <property type="match status" value="1"/>
</dbReference>
<dbReference type="RefSeq" id="WP_167197087.1">
    <property type="nucleotide sequence ID" value="NZ_JAAORB010000020.1"/>
</dbReference>
<feature type="domain" description="SGNH" evidence="3">
    <location>
        <begin position="405"/>
        <end position="506"/>
    </location>
</feature>
<dbReference type="Proteomes" id="UP000639775">
    <property type="component" value="Unassembled WGS sequence"/>
</dbReference>
<feature type="transmembrane region" description="Helical" evidence="1">
    <location>
        <begin position="241"/>
        <end position="260"/>
    </location>
</feature>
<evidence type="ECO:0000259" key="3">
    <source>
        <dbReference type="Pfam" id="PF19040"/>
    </source>
</evidence>
<feature type="transmembrane region" description="Helical" evidence="1">
    <location>
        <begin position="193"/>
        <end position="212"/>
    </location>
</feature>
<dbReference type="GO" id="GO:0016020">
    <property type="term" value="C:membrane"/>
    <property type="evidence" value="ECO:0007669"/>
    <property type="project" value="TreeGrafter"/>
</dbReference>
<feature type="transmembrane region" description="Helical" evidence="1">
    <location>
        <begin position="272"/>
        <end position="289"/>
    </location>
</feature>
<dbReference type="AlphaFoldDB" id="A0A967BFA3"/>
<name>A0A967BFA3_9RHOB</name>
<evidence type="ECO:0000259" key="2">
    <source>
        <dbReference type="Pfam" id="PF01757"/>
    </source>
</evidence>
<evidence type="ECO:0000256" key="1">
    <source>
        <dbReference type="SAM" id="Phobius"/>
    </source>
</evidence>
<dbReference type="PANTHER" id="PTHR23028">
    <property type="entry name" value="ACETYLTRANSFERASE"/>
    <property type="match status" value="1"/>
</dbReference>
<feature type="transmembrane region" description="Helical" evidence="1">
    <location>
        <begin position="7"/>
        <end position="25"/>
    </location>
</feature>
<dbReference type="GO" id="GO:0009103">
    <property type="term" value="P:lipopolysaccharide biosynthetic process"/>
    <property type="evidence" value="ECO:0007669"/>
    <property type="project" value="TreeGrafter"/>
</dbReference>
<gene>
    <name evidence="4" type="ORF">HAT86_10655</name>
</gene>
<dbReference type="PANTHER" id="PTHR23028:SF53">
    <property type="entry name" value="ACYL_TRANSF_3 DOMAIN-CONTAINING PROTEIN"/>
    <property type="match status" value="1"/>
</dbReference>
<feature type="domain" description="Acyltransferase 3" evidence="2">
    <location>
        <begin position="6"/>
        <end position="323"/>
    </location>
</feature>
<accession>A0A967BFA3</accession>
<evidence type="ECO:0000313" key="4">
    <source>
        <dbReference type="EMBL" id="NHQ74921.1"/>
    </source>
</evidence>
<evidence type="ECO:0000313" key="5">
    <source>
        <dbReference type="Proteomes" id="UP000639775"/>
    </source>
</evidence>